<evidence type="ECO:0000313" key="2">
    <source>
        <dbReference type="Proteomes" id="UP000029120"/>
    </source>
</evidence>
<gene>
    <name evidence="1" type="ordered locus">AALP_Aa4g136000</name>
</gene>
<sequence length="107" mass="12622">MGERRVINKYYPPDFDSSKLPRPENEQINVRMMLPMNIQCRTCGNNMYKGTKFNSRKEYVIGEAYLGIQIFRFYFECTNCFAELTMKTDPQNSDYIIESGATRTYDL</sequence>
<dbReference type="PANTHER" id="PTHR12111">
    <property type="entry name" value="SPLICING FACTOR YJU2"/>
    <property type="match status" value="1"/>
</dbReference>
<dbReference type="GO" id="GO:0000398">
    <property type="term" value="P:mRNA splicing, via spliceosome"/>
    <property type="evidence" value="ECO:0007669"/>
    <property type="project" value="InterPro"/>
</dbReference>
<evidence type="ECO:0008006" key="3">
    <source>
        <dbReference type="Google" id="ProtNLM"/>
    </source>
</evidence>
<dbReference type="InterPro" id="IPR007590">
    <property type="entry name" value="Saf4/Yju2"/>
</dbReference>
<dbReference type="eggNOG" id="KOG2989">
    <property type="taxonomic scope" value="Eukaryota"/>
</dbReference>
<reference evidence="2" key="1">
    <citation type="journal article" date="2015" name="Nat. Plants">
        <title>Genome expansion of Arabis alpina linked with retrotransposition and reduced symmetric DNA methylation.</title>
        <authorList>
            <person name="Willing E.M."/>
            <person name="Rawat V."/>
            <person name="Mandakova T."/>
            <person name="Maumus F."/>
            <person name="James G.V."/>
            <person name="Nordstroem K.J."/>
            <person name="Becker C."/>
            <person name="Warthmann N."/>
            <person name="Chica C."/>
            <person name="Szarzynska B."/>
            <person name="Zytnicki M."/>
            <person name="Albani M.C."/>
            <person name="Kiefer C."/>
            <person name="Bergonzi S."/>
            <person name="Castaings L."/>
            <person name="Mateos J.L."/>
            <person name="Berns M.C."/>
            <person name="Bujdoso N."/>
            <person name="Piofczyk T."/>
            <person name="de Lorenzo L."/>
            <person name="Barrero-Sicilia C."/>
            <person name="Mateos I."/>
            <person name="Piednoel M."/>
            <person name="Hagmann J."/>
            <person name="Chen-Min-Tao R."/>
            <person name="Iglesias-Fernandez R."/>
            <person name="Schuster S.C."/>
            <person name="Alonso-Blanco C."/>
            <person name="Roudier F."/>
            <person name="Carbonero P."/>
            <person name="Paz-Ares J."/>
            <person name="Davis S.J."/>
            <person name="Pecinka A."/>
            <person name="Quesneville H."/>
            <person name="Colot V."/>
            <person name="Lysak M.A."/>
            <person name="Weigel D."/>
            <person name="Coupland G."/>
            <person name="Schneeberger K."/>
        </authorList>
    </citation>
    <scope>NUCLEOTIDE SEQUENCE [LARGE SCALE GENOMIC DNA]</scope>
    <source>
        <strain evidence="2">cv. Pajares</strain>
    </source>
</reference>
<dbReference type="AlphaFoldDB" id="A0A087H327"/>
<dbReference type="GO" id="GO:0071006">
    <property type="term" value="C:U2-type catalytic step 1 spliceosome"/>
    <property type="evidence" value="ECO:0007669"/>
    <property type="project" value="TreeGrafter"/>
</dbReference>
<organism evidence="1 2">
    <name type="scientific">Arabis alpina</name>
    <name type="common">Alpine rock-cress</name>
    <dbReference type="NCBI Taxonomy" id="50452"/>
    <lineage>
        <taxon>Eukaryota</taxon>
        <taxon>Viridiplantae</taxon>
        <taxon>Streptophyta</taxon>
        <taxon>Embryophyta</taxon>
        <taxon>Tracheophyta</taxon>
        <taxon>Spermatophyta</taxon>
        <taxon>Magnoliopsida</taxon>
        <taxon>eudicotyledons</taxon>
        <taxon>Gunneridae</taxon>
        <taxon>Pentapetalae</taxon>
        <taxon>rosids</taxon>
        <taxon>malvids</taxon>
        <taxon>Brassicales</taxon>
        <taxon>Brassicaceae</taxon>
        <taxon>Arabideae</taxon>
        <taxon>Arabis</taxon>
    </lineage>
</organism>
<dbReference type="OMA" id="REMNNDA"/>
<accession>A0A087H327</accession>
<name>A0A087H327_ARAAL</name>
<protein>
    <recommendedName>
        <fullName evidence="3">Splicing factor YJU2</fullName>
    </recommendedName>
</protein>
<evidence type="ECO:0000313" key="1">
    <source>
        <dbReference type="EMBL" id="KFK36529.1"/>
    </source>
</evidence>
<dbReference type="Proteomes" id="UP000029120">
    <property type="component" value="Chromosome 4"/>
</dbReference>
<dbReference type="OrthoDB" id="674963at2759"/>
<keyword evidence="2" id="KW-1185">Reference proteome</keyword>
<dbReference type="Pfam" id="PF04502">
    <property type="entry name" value="Saf4_Yju2"/>
    <property type="match status" value="1"/>
</dbReference>
<proteinExistence type="predicted"/>
<dbReference type="PANTHER" id="PTHR12111:SF1">
    <property type="entry name" value="SPLICING FACTOR YJU2"/>
    <property type="match status" value="1"/>
</dbReference>
<dbReference type="Gramene" id="KFK36529">
    <property type="protein sequence ID" value="KFK36529"/>
    <property type="gene ID" value="AALP_AA4G136000"/>
</dbReference>
<dbReference type="EMBL" id="CM002872">
    <property type="protein sequence ID" value="KFK36529.1"/>
    <property type="molecule type" value="Genomic_DNA"/>
</dbReference>